<dbReference type="STRING" id="766136.BHF68_14890"/>
<dbReference type="EMBL" id="MIJE01000021">
    <property type="protein sequence ID" value="OEF97200.1"/>
    <property type="molecule type" value="Genomic_DNA"/>
</dbReference>
<name>A0A1E5G2G9_9FIRM</name>
<dbReference type="GO" id="GO:0006313">
    <property type="term" value="P:DNA transposition"/>
    <property type="evidence" value="ECO:0007669"/>
    <property type="project" value="UniProtKB-UniRule"/>
</dbReference>
<keyword evidence="4 6" id="KW-0238">DNA-binding</keyword>
<comment type="function">
    <text evidence="1 6">Required for the transposition of the insertion element.</text>
</comment>
<dbReference type="NCBIfam" id="NF033543">
    <property type="entry name" value="transpos_IS256"/>
    <property type="match status" value="1"/>
</dbReference>
<feature type="compositionally biased region" description="Basic and acidic residues" evidence="7">
    <location>
        <begin position="73"/>
        <end position="85"/>
    </location>
</feature>
<accession>A0A1E5G2G9</accession>
<protein>
    <recommendedName>
        <fullName evidence="6">Mutator family transposase</fullName>
    </recommendedName>
</protein>
<dbReference type="PANTHER" id="PTHR33217:SF5">
    <property type="entry name" value="MUTATOR FAMILY TRANSPOSASE"/>
    <property type="match status" value="1"/>
</dbReference>
<evidence type="ECO:0000256" key="6">
    <source>
        <dbReference type="RuleBase" id="RU365089"/>
    </source>
</evidence>
<dbReference type="AlphaFoldDB" id="A0A1E5G2G9"/>
<dbReference type="RefSeq" id="WP_069643004.1">
    <property type="nucleotide sequence ID" value="NZ_MIJE01000021.1"/>
</dbReference>
<proteinExistence type="inferred from homology"/>
<keyword evidence="5 6" id="KW-0233">DNA recombination</keyword>
<feature type="compositionally biased region" description="Polar residues" evidence="7">
    <location>
        <begin position="52"/>
        <end position="70"/>
    </location>
</feature>
<dbReference type="Pfam" id="PF00872">
    <property type="entry name" value="Transposase_mut"/>
    <property type="match status" value="1"/>
</dbReference>
<dbReference type="PANTHER" id="PTHR33217">
    <property type="entry name" value="TRANSPOSASE FOR INSERTION SEQUENCE ELEMENT IS1081"/>
    <property type="match status" value="1"/>
</dbReference>
<comment type="similarity">
    <text evidence="2 6">Belongs to the transposase mutator family.</text>
</comment>
<organism evidence="8 9">
    <name type="scientific">Desulfuribacillus alkaliarsenatis</name>
    <dbReference type="NCBI Taxonomy" id="766136"/>
    <lineage>
        <taxon>Bacteria</taxon>
        <taxon>Bacillati</taxon>
        <taxon>Bacillota</taxon>
        <taxon>Desulfuribacillia</taxon>
        <taxon>Desulfuribacillales</taxon>
        <taxon>Desulfuribacillaceae</taxon>
        <taxon>Desulfuribacillus</taxon>
    </lineage>
</organism>
<reference evidence="8 9" key="1">
    <citation type="submission" date="2016-09" db="EMBL/GenBank/DDBJ databases">
        <title>Draft genome sequence for the type strain of Desulfuribacillus alkaliarsenatis AHT28, an obligately anaerobic, sulfidogenic bacterium isolated from Russian soda lake sediments.</title>
        <authorList>
            <person name="Abin C.A."/>
            <person name="Hollibaugh J.T."/>
        </authorList>
    </citation>
    <scope>NUCLEOTIDE SEQUENCE [LARGE SCALE GENOMIC DNA]</scope>
    <source>
        <strain evidence="8 9">AHT28</strain>
    </source>
</reference>
<dbReference type="PROSITE" id="PS01007">
    <property type="entry name" value="TRANSPOSASE_MUTATOR"/>
    <property type="match status" value="1"/>
</dbReference>
<evidence type="ECO:0000256" key="1">
    <source>
        <dbReference type="ARBA" id="ARBA00002190"/>
    </source>
</evidence>
<sequence length="403" mass="47111">MQSSTLAKELAKDCRTVEDIQEKMKELFKNTLQEIFEAEMENHLGYPKNDSRGINTGNSRNGYSSKTIQTRHGKSEIDIPRDRNGEFEPQIIKKHETTANQLEDQIVAMYAKGMSNRDIEDHMQDIYGIDVSPTMVSKVTDKIMPLITEWQSRPLDRVYPVVFLDAIHFKVRQDSRVINKAAYSVLGITMEGKKEILGIWIGEHESAKFWLSVCNDLKNRGVQDILIACKDGLAGFSEAIYAVFPQTEIQLCVIHQIRNSLRYVSYKEQKELMHDLKKVYQALTLEEAEYSFEEFKNKWGKKHPLIIKSWENNWLELTAYFKYPHPIRKIIYTTNIIEGYHRQLRKVTKNKTTYPTDESLVKILYLATMEASKKWTMPIRTWKECISQFAIYFEERIALELMK</sequence>
<evidence type="ECO:0000313" key="9">
    <source>
        <dbReference type="Proteomes" id="UP000094296"/>
    </source>
</evidence>
<evidence type="ECO:0000256" key="2">
    <source>
        <dbReference type="ARBA" id="ARBA00010961"/>
    </source>
</evidence>
<evidence type="ECO:0000313" key="8">
    <source>
        <dbReference type="EMBL" id="OEF97200.1"/>
    </source>
</evidence>
<dbReference type="Proteomes" id="UP000094296">
    <property type="component" value="Unassembled WGS sequence"/>
</dbReference>
<dbReference type="GO" id="GO:0003677">
    <property type="term" value="F:DNA binding"/>
    <property type="evidence" value="ECO:0007669"/>
    <property type="project" value="UniProtKB-UniRule"/>
</dbReference>
<keyword evidence="3 6" id="KW-0815">Transposition</keyword>
<comment type="caution">
    <text evidence="8">The sequence shown here is derived from an EMBL/GenBank/DDBJ whole genome shotgun (WGS) entry which is preliminary data.</text>
</comment>
<keyword evidence="6" id="KW-0814">Transposable element</keyword>
<dbReference type="GO" id="GO:0004803">
    <property type="term" value="F:transposase activity"/>
    <property type="evidence" value="ECO:0007669"/>
    <property type="project" value="UniProtKB-UniRule"/>
</dbReference>
<dbReference type="OrthoDB" id="9779930at2"/>
<evidence type="ECO:0000256" key="5">
    <source>
        <dbReference type="ARBA" id="ARBA00023172"/>
    </source>
</evidence>
<evidence type="ECO:0000256" key="4">
    <source>
        <dbReference type="ARBA" id="ARBA00023125"/>
    </source>
</evidence>
<keyword evidence="9" id="KW-1185">Reference proteome</keyword>
<feature type="region of interest" description="Disordered" evidence="7">
    <location>
        <begin position="44"/>
        <end position="85"/>
    </location>
</feature>
<evidence type="ECO:0000256" key="3">
    <source>
        <dbReference type="ARBA" id="ARBA00022578"/>
    </source>
</evidence>
<dbReference type="InterPro" id="IPR001207">
    <property type="entry name" value="Transposase_mutator"/>
</dbReference>
<evidence type="ECO:0000256" key="7">
    <source>
        <dbReference type="SAM" id="MobiDB-lite"/>
    </source>
</evidence>
<gene>
    <name evidence="8" type="ORF">BHF68_14890</name>
</gene>